<dbReference type="GeneTree" id="ENSGT00390000002731"/>
<dbReference type="GO" id="GO:0000215">
    <property type="term" value="F:tRNA 2'-phosphotransferase activity"/>
    <property type="evidence" value="ECO:0007669"/>
    <property type="project" value="UniProtKB-EC"/>
</dbReference>
<evidence type="ECO:0000256" key="4">
    <source>
        <dbReference type="ARBA" id="ARBA00022679"/>
    </source>
</evidence>
<dbReference type="PANTHER" id="PTHR12684">
    <property type="entry name" value="PUTATIVE PHOSPHOTRANSFERASE"/>
    <property type="match status" value="1"/>
</dbReference>
<dbReference type="Gene3D" id="3.20.170.30">
    <property type="match status" value="1"/>
</dbReference>
<dbReference type="AlphaFoldDB" id="A0A8C4QV11"/>
<dbReference type="Ensembl" id="ENSEBUT00000020867.1">
    <property type="protein sequence ID" value="ENSEBUP00000020292.1"/>
    <property type="gene ID" value="ENSEBUG00000012569.1"/>
</dbReference>
<reference evidence="7" key="1">
    <citation type="submission" date="2025-08" db="UniProtKB">
        <authorList>
            <consortium name="Ensembl"/>
        </authorList>
    </citation>
    <scope>IDENTIFICATION</scope>
</reference>
<dbReference type="InterPro" id="IPR042080">
    <property type="entry name" value="RNA_2'-PTrans_N"/>
</dbReference>
<sequence>MCIFCARVYMSDGFVDVQDILNHPQFRRYTETDVAHVVQMNDKQRFEMCSSPSTGCLQIRANQGHSLELEELELTPITLASELPKVVLHGTYLRSWPSIRENGLSRMGRMHIHFAPGEPDKSHVISGMRRNCEVAIYIDVVTALQDCLEFFWSKNKVILCPGDEHGFLLPKYFSKVVRLGQQPVDLL</sequence>
<protein>
    <recommendedName>
        <fullName evidence="3">2'-phosphotransferase</fullName>
        <ecNumber evidence="3">2.7.1.160</ecNumber>
    </recommendedName>
</protein>
<keyword evidence="4" id="KW-0808">Transferase</keyword>
<keyword evidence="8" id="KW-1185">Reference proteome</keyword>
<dbReference type="GO" id="GO:0006388">
    <property type="term" value="P:tRNA splicing, via endonucleolytic cleavage and ligation"/>
    <property type="evidence" value="ECO:0007669"/>
    <property type="project" value="TreeGrafter"/>
</dbReference>
<keyword evidence="5" id="KW-0520">NAD</keyword>
<evidence type="ECO:0000256" key="6">
    <source>
        <dbReference type="ARBA" id="ARBA00047949"/>
    </source>
</evidence>
<name>A0A8C4QV11_EPTBU</name>
<evidence type="ECO:0000256" key="5">
    <source>
        <dbReference type="ARBA" id="ARBA00023027"/>
    </source>
</evidence>
<evidence type="ECO:0000256" key="3">
    <source>
        <dbReference type="ARBA" id="ARBA00012007"/>
    </source>
</evidence>
<evidence type="ECO:0000313" key="7">
    <source>
        <dbReference type="Ensembl" id="ENSEBUP00000020292.1"/>
    </source>
</evidence>
<evidence type="ECO:0000256" key="2">
    <source>
        <dbReference type="ARBA" id="ARBA00009836"/>
    </source>
</evidence>
<organism evidence="7 8">
    <name type="scientific">Eptatretus burgeri</name>
    <name type="common">Inshore hagfish</name>
    <dbReference type="NCBI Taxonomy" id="7764"/>
    <lineage>
        <taxon>Eukaryota</taxon>
        <taxon>Metazoa</taxon>
        <taxon>Chordata</taxon>
        <taxon>Craniata</taxon>
        <taxon>Vertebrata</taxon>
        <taxon>Cyclostomata</taxon>
        <taxon>Myxini</taxon>
        <taxon>Myxiniformes</taxon>
        <taxon>Myxinidae</taxon>
        <taxon>Eptatretinae</taxon>
        <taxon>Eptatretus</taxon>
    </lineage>
</organism>
<comment type="function">
    <text evidence="1">Catalyzes the last step of tRNA splicing, the transfer of the splice junction 2'-phosphate from ligated tRNA to NAD to produce ADP-ribose 1''-2'' cyclic phosphate.</text>
</comment>
<proteinExistence type="inferred from homology"/>
<accession>A0A8C4QV11</accession>
<dbReference type="SUPFAM" id="SSF56399">
    <property type="entry name" value="ADP-ribosylation"/>
    <property type="match status" value="1"/>
</dbReference>
<comment type="catalytic activity">
    <reaction evidence="6">
        <text>2'-phospho-[ligated tRNA] + NAD(+) = mature tRNA + ADP-alpha-D-ribose 1'',2''-cyclic phosphate + nicotinamide</text>
        <dbReference type="Rhea" id="RHEA:23324"/>
        <dbReference type="Rhea" id="RHEA-COMP:11106"/>
        <dbReference type="Rhea" id="RHEA-COMP:11107"/>
        <dbReference type="ChEBI" id="CHEBI:17154"/>
        <dbReference type="ChEBI" id="CHEBI:57540"/>
        <dbReference type="ChEBI" id="CHEBI:76596"/>
        <dbReference type="ChEBI" id="CHEBI:82883"/>
        <dbReference type="ChEBI" id="CHEBI:85027"/>
        <dbReference type="EC" id="2.7.1.160"/>
    </reaction>
</comment>
<comment type="similarity">
    <text evidence="2">Belongs to the KptA/TPT1 family.</text>
</comment>
<dbReference type="Proteomes" id="UP000694388">
    <property type="component" value="Unplaced"/>
</dbReference>
<dbReference type="Gene3D" id="1.10.10.970">
    <property type="entry name" value="RNA 2'-phosphotransferase, Tpt1/KptA family, N-terminal domain"/>
    <property type="match status" value="1"/>
</dbReference>
<dbReference type="EC" id="2.7.1.160" evidence="3"/>
<dbReference type="PANTHER" id="PTHR12684:SF2">
    <property type="entry name" value="TRNA 2'-PHOSPHOTRANSFERASE 1"/>
    <property type="match status" value="1"/>
</dbReference>
<evidence type="ECO:0000256" key="1">
    <source>
        <dbReference type="ARBA" id="ARBA00003343"/>
    </source>
</evidence>
<reference evidence="7" key="2">
    <citation type="submission" date="2025-09" db="UniProtKB">
        <authorList>
            <consortium name="Ensembl"/>
        </authorList>
    </citation>
    <scope>IDENTIFICATION</scope>
</reference>
<dbReference type="InterPro" id="IPR042081">
    <property type="entry name" value="RNA_2'-PTrans_C"/>
</dbReference>
<dbReference type="Pfam" id="PF01885">
    <property type="entry name" value="PTS_2-RNA"/>
    <property type="match status" value="1"/>
</dbReference>
<dbReference type="InterPro" id="IPR002745">
    <property type="entry name" value="Ptrans_KptA/Tpt1"/>
</dbReference>
<evidence type="ECO:0000313" key="8">
    <source>
        <dbReference type="Proteomes" id="UP000694388"/>
    </source>
</evidence>